<name>A0ABW0LYJ5_9BACL</name>
<dbReference type="RefSeq" id="WP_378082983.1">
    <property type="nucleotide sequence ID" value="NZ_JBHSMH010000079.1"/>
</dbReference>
<keyword evidence="1" id="KW-0472">Membrane</keyword>
<keyword evidence="3" id="KW-1185">Reference proteome</keyword>
<evidence type="ECO:0000313" key="2">
    <source>
        <dbReference type="EMBL" id="MFC5470894.1"/>
    </source>
</evidence>
<proteinExistence type="predicted"/>
<dbReference type="Proteomes" id="UP001596105">
    <property type="component" value="Unassembled WGS sequence"/>
</dbReference>
<keyword evidence="1" id="KW-1133">Transmembrane helix</keyword>
<comment type="caution">
    <text evidence="2">The sequence shown here is derived from an EMBL/GenBank/DDBJ whole genome shotgun (WGS) entry which is preliminary data.</text>
</comment>
<organism evidence="2 3">
    <name type="scientific">Cohnella suwonensis</name>
    <dbReference type="NCBI Taxonomy" id="696072"/>
    <lineage>
        <taxon>Bacteria</taxon>
        <taxon>Bacillati</taxon>
        <taxon>Bacillota</taxon>
        <taxon>Bacilli</taxon>
        <taxon>Bacillales</taxon>
        <taxon>Paenibacillaceae</taxon>
        <taxon>Cohnella</taxon>
    </lineage>
</organism>
<feature type="transmembrane region" description="Helical" evidence="1">
    <location>
        <begin position="125"/>
        <end position="144"/>
    </location>
</feature>
<evidence type="ECO:0000256" key="1">
    <source>
        <dbReference type="SAM" id="Phobius"/>
    </source>
</evidence>
<protein>
    <submittedName>
        <fullName evidence="2">Uncharacterized protein</fullName>
    </submittedName>
</protein>
<gene>
    <name evidence="2" type="ORF">ACFPPD_19585</name>
</gene>
<sequence>MENKIGIALENFLSNQCNYNIKVNWIRLDNVPSGFMTIGEDEQYWSAQYTSKHSGFLFGSILGTTDFIYNNNVCSDNQETEYDYSKIYSLSLSSSTFLDASSNQDEITRTGYIGVMDSRISMIKLFAILIVVVLVLSISLEIQFKYRKMYK</sequence>
<evidence type="ECO:0000313" key="3">
    <source>
        <dbReference type="Proteomes" id="UP001596105"/>
    </source>
</evidence>
<keyword evidence="1" id="KW-0812">Transmembrane</keyword>
<dbReference type="EMBL" id="JBHSMH010000079">
    <property type="protein sequence ID" value="MFC5470894.1"/>
    <property type="molecule type" value="Genomic_DNA"/>
</dbReference>
<reference evidence="3" key="1">
    <citation type="journal article" date="2019" name="Int. J. Syst. Evol. Microbiol.">
        <title>The Global Catalogue of Microorganisms (GCM) 10K type strain sequencing project: providing services to taxonomists for standard genome sequencing and annotation.</title>
        <authorList>
            <consortium name="The Broad Institute Genomics Platform"/>
            <consortium name="The Broad Institute Genome Sequencing Center for Infectious Disease"/>
            <person name="Wu L."/>
            <person name="Ma J."/>
        </authorList>
    </citation>
    <scope>NUCLEOTIDE SEQUENCE [LARGE SCALE GENOMIC DNA]</scope>
    <source>
        <strain evidence="3">CCUG 57113</strain>
    </source>
</reference>
<accession>A0ABW0LYJ5</accession>